<dbReference type="EMBL" id="JACMYG010000035">
    <property type="protein sequence ID" value="MBC2692941.1"/>
    <property type="molecule type" value="Genomic_DNA"/>
</dbReference>
<name>A0A7X1GI69_9PSED</name>
<keyword evidence="2" id="KW-1185">Reference proteome</keyword>
<sequence>MSASNRSLPAMAKVEYAANGWSGQMQTSGQVCPTTHHNDGHNPKQITVDLAIVSTSMLLVRRKETAQLER</sequence>
<accession>A0A7X1GI69</accession>
<proteinExistence type="predicted"/>
<gene>
    <name evidence="1" type="ORF">H7995_24445</name>
</gene>
<comment type="caution">
    <text evidence="1">The sequence shown here is derived from an EMBL/GenBank/DDBJ whole genome shotgun (WGS) entry which is preliminary data.</text>
</comment>
<evidence type="ECO:0000313" key="1">
    <source>
        <dbReference type="EMBL" id="MBC2692941.1"/>
    </source>
</evidence>
<dbReference type="Proteomes" id="UP000526003">
    <property type="component" value="Unassembled WGS sequence"/>
</dbReference>
<dbReference type="AlphaFoldDB" id="A0A7X1GI69"/>
<organism evidence="1 2">
    <name type="scientific">Pseudomonas kielensis</name>
    <dbReference type="NCBI Taxonomy" id="2762577"/>
    <lineage>
        <taxon>Bacteria</taxon>
        <taxon>Pseudomonadati</taxon>
        <taxon>Pseudomonadota</taxon>
        <taxon>Gammaproteobacteria</taxon>
        <taxon>Pseudomonadales</taxon>
        <taxon>Pseudomonadaceae</taxon>
        <taxon>Pseudomonas</taxon>
    </lineage>
</organism>
<evidence type="ECO:0000313" key="2">
    <source>
        <dbReference type="Proteomes" id="UP000526003"/>
    </source>
</evidence>
<reference evidence="1 2" key="1">
    <citation type="submission" date="2020-08" db="EMBL/GenBank/DDBJ databases">
        <title>Pseudomonas sp. nov.</title>
        <authorList>
            <person name="Gieschler S."/>
            <person name="Fiedler G."/>
            <person name="Brinks E."/>
            <person name="Boehnlein C."/>
            <person name="Franz C.M.A.P."/>
            <person name="Kabisch J."/>
        </authorList>
    </citation>
    <scope>NUCLEOTIDE SEQUENCE [LARGE SCALE GENOMIC DNA]</scope>
    <source>
        <strain evidence="1 2">MBT-1</strain>
    </source>
</reference>
<dbReference type="RefSeq" id="WP_140396035.1">
    <property type="nucleotide sequence ID" value="NZ_JACMYG010000035.1"/>
</dbReference>
<protein>
    <submittedName>
        <fullName evidence="1">Uncharacterized protein</fullName>
    </submittedName>
</protein>